<dbReference type="Proteomes" id="UP000198994">
    <property type="component" value="Unassembled WGS sequence"/>
</dbReference>
<feature type="region of interest" description="Disordered" evidence="1">
    <location>
        <begin position="1"/>
        <end position="20"/>
    </location>
</feature>
<keyword evidence="3" id="KW-1185">Reference proteome</keyword>
<gene>
    <name evidence="2" type="ORF">SAMN04488105_1232</name>
</gene>
<name>A0A1G7LBY9_9RHOB</name>
<organism evidence="2 3">
    <name type="scientific">Salipiger thiooxidans</name>
    <dbReference type="NCBI Taxonomy" id="282683"/>
    <lineage>
        <taxon>Bacteria</taxon>
        <taxon>Pseudomonadati</taxon>
        <taxon>Pseudomonadota</taxon>
        <taxon>Alphaproteobacteria</taxon>
        <taxon>Rhodobacterales</taxon>
        <taxon>Roseobacteraceae</taxon>
        <taxon>Salipiger</taxon>
    </lineage>
</organism>
<reference evidence="3" key="1">
    <citation type="submission" date="2016-10" db="EMBL/GenBank/DDBJ databases">
        <authorList>
            <person name="Varghese N."/>
            <person name="Submissions S."/>
        </authorList>
    </citation>
    <scope>NUCLEOTIDE SEQUENCE [LARGE SCALE GENOMIC DNA]</scope>
    <source>
        <strain evidence="3">DSM 10146</strain>
    </source>
</reference>
<dbReference type="AlphaFoldDB" id="A0A1G7LBY9"/>
<sequence length="377" mass="41162">MVEPDTLMPSETHATAQDGRFDPVAAMMQARDKMLAEAQETWDSIQAMEASPERVRMEAEFSRTSAELLSATQADPFFRDHATIAEPGDDLFANLTLSSLQHVREGLGADDPRVGKITRTLDDLRDALTSAFSKDPEVVAQMGTAPEELAGYVLQGAHSLAQAAMWRARAESLDEESSARLTVVLEKGHRIVDGVAVPRDLAEHLALDQLLTVDKHHQLADVPAIEALVDRMAGALSNGDLAKVFAGDRTPPQDEIRDPAVRAAVAAELKNEADVVAGHGPREGETVEAYQAMRTRVKLNWRQSGRQTTCADTGGPAAASPNVRLRLIRRFHMIFSFPFPGAENSRTTTPAPSCVVYLVSEHCDYTEICRAFDPLRE</sequence>
<proteinExistence type="predicted"/>
<dbReference type="STRING" id="282683.SAMN04488105_1232"/>
<accession>A0A1G7LBY9</accession>
<evidence type="ECO:0000256" key="1">
    <source>
        <dbReference type="SAM" id="MobiDB-lite"/>
    </source>
</evidence>
<protein>
    <submittedName>
        <fullName evidence="2">Uncharacterized protein</fullName>
    </submittedName>
</protein>
<dbReference type="EMBL" id="FNAV01000023">
    <property type="protein sequence ID" value="SDF46965.1"/>
    <property type="molecule type" value="Genomic_DNA"/>
</dbReference>
<evidence type="ECO:0000313" key="3">
    <source>
        <dbReference type="Proteomes" id="UP000198994"/>
    </source>
</evidence>
<evidence type="ECO:0000313" key="2">
    <source>
        <dbReference type="EMBL" id="SDF46965.1"/>
    </source>
</evidence>